<dbReference type="NCBIfam" id="TIGR04183">
    <property type="entry name" value="Por_Secre_tail"/>
    <property type="match status" value="1"/>
</dbReference>
<gene>
    <name evidence="7" type="ORF">SAMN05421847_1016</name>
</gene>
<evidence type="ECO:0000256" key="2">
    <source>
        <dbReference type="ARBA" id="ARBA00022729"/>
    </source>
</evidence>
<dbReference type="Gene3D" id="3.80.10.10">
    <property type="entry name" value="Ribonuclease Inhibitor"/>
    <property type="match status" value="3"/>
</dbReference>
<name>A0A1H5V344_9FLAO</name>
<dbReference type="PROSITE" id="PS51450">
    <property type="entry name" value="LRR"/>
    <property type="match status" value="4"/>
</dbReference>
<dbReference type="InterPro" id="IPR003599">
    <property type="entry name" value="Ig_sub"/>
</dbReference>
<dbReference type="InterPro" id="IPR052595">
    <property type="entry name" value="LRRC69/RLP"/>
</dbReference>
<feature type="domain" description="Ig-like" evidence="6">
    <location>
        <begin position="365"/>
        <end position="452"/>
    </location>
</feature>
<dbReference type="PROSITE" id="PS50835">
    <property type="entry name" value="IG_LIKE"/>
    <property type="match status" value="1"/>
</dbReference>
<dbReference type="Pfam" id="PF18962">
    <property type="entry name" value="Por_Secre_tail"/>
    <property type="match status" value="1"/>
</dbReference>
<feature type="chain" id="PRO_5009286760" evidence="5">
    <location>
        <begin position="17"/>
        <end position="545"/>
    </location>
</feature>
<dbReference type="OrthoDB" id="627712at2"/>
<dbReference type="PANTHER" id="PTHR48057:SF7">
    <property type="entry name" value="LEUCINE-RICH REPEAT SERINE_THREONINE-PROTEIN KINASE 1"/>
    <property type="match status" value="1"/>
</dbReference>
<dbReference type="InterPro" id="IPR013783">
    <property type="entry name" value="Ig-like_fold"/>
</dbReference>
<keyword evidence="8" id="KW-1185">Reference proteome</keyword>
<keyword evidence="4" id="KW-1015">Disulfide bond</keyword>
<feature type="signal peptide" evidence="5">
    <location>
        <begin position="1"/>
        <end position="16"/>
    </location>
</feature>
<dbReference type="PRINTS" id="PR00019">
    <property type="entry name" value="LEURICHRPT"/>
</dbReference>
<dbReference type="AlphaFoldDB" id="A0A1H5V344"/>
<dbReference type="InterPro" id="IPR026444">
    <property type="entry name" value="Secre_tail"/>
</dbReference>
<organism evidence="7 8">
    <name type="scientific">Halpernia humi</name>
    <dbReference type="NCBI Taxonomy" id="493375"/>
    <lineage>
        <taxon>Bacteria</taxon>
        <taxon>Pseudomonadati</taxon>
        <taxon>Bacteroidota</taxon>
        <taxon>Flavobacteriia</taxon>
        <taxon>Flavobacteriales</taxon>
        <taxon>Weeksellaceae</taxon>
        <taxon>Chryseobacterium group</taxon>
        <taxon>Halpernia</taxon>
    </lineage>
</organism>
<keyword evidence="2 5" id="KW-0732">Signal</keyword>
<proteinExistence type="predicted"/>
<sequence length="545" mass="60704">MKKLLLFLLLSNFAFSQYSISTAERSALVSIYNSTNGEKWSQSWDLSKDPQNWYGIKIKNHSVTEINLRGNALAGIFPATLATFANLEVLDLSNNNLSGEVSPSIGSLSKLISLSINDNQLTGDPSSSIGSLASLTELFIGHNLFVINNIDGFLQNFSHLKSLDIASLNLTAVPQKISTFNDLESLDLSDNQLKTGFENLSTLSNLKEFSLAGNQLETLPAELGNLSQLTTLNLSRNSLATNYETPLNNLTNLEWLSLENNLLENIPNNIGRFTKLIHLNLGRNLISSNLSGLVDLKNLEQLFLNHNLLKDNFPVELLQLPKLQMLSLTGNQLSGAIPTTIPALTFVDNNKYSLEDIKNFLDTKPKFTDFTYSPQRYDEPVSVSAVLGENVTLKQSLSGTDYQFTWFKNLDEKQAGSADNYYINNIKVEDFTDYTCEAYFAKNYPDYFLEISFFREPIIINSTLATAELSKNLSIYPNPTADILFVRAINEKIESISIFDMSGKVIFTDSGNSKDRVNVRAFPSGAYLILIKTTAGNKTFKFIKK</sequence>
<dbReference type="Proteomes" id="UP000236738">
    <property type="component" value="Unassembled WGS sequence"/>
</dbReference>
<evidence type="ECO:0000256" key="5">
    <source>
        <dbReference type="SAM" id="SignalP"/>
    </source>
</evidence>
<dbReference type="InterPro" id="IPR036179">
    <property type="entry name" value="Ig-like_dom_sf"/>
</dbReference>
<dbReference type="SMART" id="SM00409">
    <property type="entry name" value="IG"/>
    <property type="match status" value="1"/>
</dbReference>
<dbReference type="SMART" id="SM00365">
    <property type="entry name" value="LRR_SD22"/>
    <property type="match status" value="7"/>
</dbReference>
<dbReference type="InterPro" id="IPR001611">
    <property type="entry name" value="Leu-rich_rpt"/>
</dbReference>
<dbReference type="EMBL" id="FNUS01000001">
    <property type="protein sequence ID" value="SEF81634.1"/>
    <property type="molecule type" value="Genomic_DNA"/>
</dbReference>
<evidence type="ECO:0000313" key="7">
    <source>
        <dbReference type="EMBL" id="SEF81634.1"/>
    </source>
</evidence>
<dbReference type="RefSeq" id="WP_103912979.1">
    <property type="nucleotide sequence ID" value="NZ_FNUS01000001.1"/>
</dbReference>
<reference evidence="8" key="1">
    <citation type="submission" date="2016-10" db="EMBL/GenBank/DDBJ databases">
        <authorList>
            <person name="Varghese N."/>
            <person name="Submissions S."/>
        </authorList>
    </citation>
    <scope>NUCLEOTIDE SEQUENCE [LARGE SCALE GENOMIC DNA]</scope>
    <source>
        <strain evidence="8">DSM 21580</strain>
    </source>
</reference>
<dbReference type="SUPFAM" id="SSF48726">
    <property type="entry name" value="Immunoglobulin"/>
    <property type="match status" value="1"/>
</dbReference>
<evidence type="ECO:0000259" key="6">
    <source>
        <dbReference type="PROSITE" id="PS50835"/>
    </source>
</evidence>
<keyword evidence="1" id="KW-0433">Leucine-rich repeat</keyword>
<protein>
    <submittedName>
        <fullName evidence="7">Por secretion system C-terminal sorting domain-containing protein</fullName>
    </submittedName>
</protein>
<dbReference type="SUPFAM" id="SSF52058">
    <property type="entry name" value="L domain-like"/>
    <property type="match status" value="1"/>
</dbReference>
<dbReference type="Pfam" id="PF00560">
    <property type="entry name" value="LRR_1"/>
    <property type="match status" value="5"/>
</dbReference>
<dbReference type="InterPro" id="IPR007110">
    <property type="entry name" value="Ig-like_dom"/>
</dbReference>
<dbReference type="Gene3D" id="2.60.40.10">
    <property type="entry name" value="Immunoglobulins"/>
    <property type="match status" value="1"/>
</dbReference>
<keyword evidence="3" id="KW-0677">Repeat</keyword>
<dbReference type="InterPro" id="IPR032675">
    <property type="entry name" value="LRR_dom_sf"/>
</dbReference>
<evidence type="ECO:0000256" key="3">
    <source>
        <dbReference type="ARBA" id="ARBA00022737"/>
    </source>
</evidence>
<evidence type="ECO:0000313" key="8">
    <source>
        <dbReference type="Proteomes" id="UP000236738"/>
    </source>
</evidence>
<dbReference type="InterPro" id="IPR003591">
    <property type="entry name" value="Leu-rich_rpt_typical-subtyp"/>
</dbReference>
<accession>A0A1H5V344</accession>
<evidence type="ECO:0000256" key="4">
    <source>
        <dbReference type="ARBA" id="ARBA00023157"/>
    </source>
</evidence>
<dbReference type="PANTHER" id="PTHR48057">
    <property type="entry name" value="LEUCINE-RICH REPEAT SERINE/THREONINE-PROTEIN KINASE 1"/>
    <property type="match status" value="1"/>
</dbReference>
<dbReference type="SMART" id="SM00369">
    <property type="entry name" value="LRR_TYP"/>
    <property type="match status" value="4"/>
</dbReference>
<evidence type="ECO:0000256" key="1">
    <source>
        <dbReference type="ARBA" id="ARBA00022614"/>
    </source>
</evidence>